<dbReference type="PANTHER" id="PTHR36974:SF1">
    <property type="entry name" value="DOXX FAMILY MEMBRANE PROTEIN"/>
    <property type="match status" value="1"/>
</dbReference>
<protein>
    <recommendedName>
        <fullName evidence="6">DoxX family protein</fullName>
    </recommendedName>
</protein>
<reference evidence="3 4" key="1">
    <citation type="submission" date="2019-06" db="EMBL/GenBank/DDBJ databases">
        <authorList>
            <person name="Rodrigo-Torres L."/>
            <person name="Arahal R. D."/>
            <person name="Lucena T."/>
        </authorList>
    </citation>
    <scope>NUCLEOTIDE SEQUENCE [LARGE SCALE GENOMIC DNA]</scope>
    <source>
        <strain evidence="3 4">SW08-7</strain>
    </source>
</reference>
<reference evidence="2" key="3">
    <citation type="submission" date="2021-08" db="EMBL/GenBank/DDBJ databases">
        <authorList>
            <person name="Tani A."/>
            <person name="Ola A."/>
            <person name="Ogura Y."/>
            <person name="Katsura K."/>
            <person name="Hayashi T."/>
        </authorList>
    </citation>
    <scope>NUCLEOTIDE SEQUENCE</scope>
    <source>
        <strain evidence="2">DSM 22415</strain>
    </source>
</reference>
<dbReference type="Proteomes" id="UP001055303">
    <property type="component" value="Unassembled WGS sequence"/>
</dbReference>
<keyword evidence="1" id="KW-0812">Transmembrane</keyword>
<evidence type="ECO:0000313" key="4">
    <source>
        <dbReference type="Proteomes" id="UP000401717"/>
    </source>
</evidence>
<dbReference type="EMBL" id="BPQI01000118">
    <property type="protein sequence ID" value="GJD57715.1"/>
    <property type="molecule type" value="Genomic_DNA"/>
</dbReference>
<keyword evidence="1" id="KW-0472">Membrane</keyword>
<dbReference type="AlphaFoldDB" id="A0A564FW09"/>
<evidence type="ECO:0000313" key="3">
    <source>
        <dbReference type="EMBL" id="VUF12345.1"/>
    </source>
</evidence>
<keyword evidence="5" id="KW-1185">Reference proteome</keyword>
<evidence type="ECO:0000313" key="2">
    <source>
        <dbReference type="EMBL" id="GJD57715.1"/>
    </source>
</evidence>
<dbReference type="OrthoDB" id="8856615at2"/>
<feature type="transmembrane region" description="Helical" evidence="1">
    <location>
        <begin position="12"/>
        <end position="30"/>
    </location>
</feature>
<organism evidence="3 4">
    <name type="scientific">Methylobacterium dankookense</name>
    <dbReference type="NCBI Taxonomy" id="560405"/>
    <lineage>
        <taxon>Bacteria</taxon>
        <taxon>Pseudomonadati</taxon>
        <taxon>Pseudomonadota</taxon>
        <taxon>Alphaproteobacteria</taxon>
        <taxon>Hyphomicrobiales</taxon>
        <taxon>Methylobacteriaceae</taxon>
        <taxon>Methylobacterium</taxon>
    </lineage>
</organism>
<evidence type="ECO:0000313" key="5">
    <source>
        <dbReference type="Proteomes" id="UP001055303"/>
    </source>
</evidence>
<evidence type="ECO:0008006" key="6">
    <source>
        <dbReference type="Google" id="ProtNLM"/>
    </source>
</evidence>
<keyword evidence="1" id="KW-1133">Transmembrane helix</keyword>
<accession>A0A564FW09</accession>
<proteinExistence type="predicted"/>
<dbReference type="RefSeq" id="WP_144763372.1">
    <property type="nucleotide sequence ID" value="NZ_BPQI01000118.1"/>
</dbReference>
<name>A0A564FW09_9HYPH</name>
<dbReference type="PANTHER" id="PTHR36974">
    <property type="entry name" value="MEMBRANE PROTEIN-RELATED"/>
    <property type="match status" value="1"/>
</dbReference>
<dbReference type="EMBL" id="CABFVH010000009">
    <property type="protein sequence ID" value="VUF12345.1"/>
    <property type="molecule type" value="Genomic_DNA"/>
</dbReference>
<sequence>MTGAARAPERGRARLRGALALLYGGVGAAHLLRPELLMPIMPGWVPEPRLVILATGLCEIAGAAALLGQRWRRAAAAGLALYAACVYPANLKHALEHVSVPGIPDSWWYHGPRLAFQPVLIWAAPYAGGLIDWPFRTKRPPNSAEPDLRDRIR</sequence>
<reference evidence="2" key="2">
    <citation type="journal article" date="2021" name="Front. Microbiol.">
        <title>Comprehensive Comparative Genomics and Phenotyping of Methylobacterium Species.</title>
        <authorList>
            <person name="Alessa O."/>
            <person name="Ogura Y."/>
            <person name="Fujitani Y."/>
            <person name="Takami H."/>
            <person name="Hayashi T."/>
            <person name="Sahin N."/>
            <person name="Tani A."/>
        </authorList>
    </citation>
    <scope>NUCLEOTIDE SEQUENCE</scope>
    <source>
        <strain evidence="2">DSM 22415</strain>
    </source>
</reference>
<evidence type="ECO:0000256" key="1">
    <source>
        <dbReference type="SAM" id="Phobius"/>
    </source>
</evidence>
<dbReference type="Proteomes" id="UP000401717">
    <property type="component" value="Unassembled WGS sequence"/>
</dbReference>
<gene>
    <name evidence="2" type="ORF">IFDJLNFL_3627</name>
    <name evidence="3" type="ORF">MTDSW087_02035</name>
</gene>